<organism evidence="3 4">
    <name type="scientific">Chryseobacterium pyrolae</name>
    <dbReference type="NCBI Taxonomy" id="2987481"/>
    <lineage>
        <taxon>Bacteria</taxon>
        <taxon>Pseudomonadati</taxon>
        <taxon>Bacteroidota</taxon>
        <taxon>Flavobacteriia</taxon>
        <taxon>Flavobacteriales</taxon>
        <taxon>Weeksellaceae</taxon>
        <taxon>Chryseobacterium group</taxon>
        <taxon>Chryseobacterium</taxon>
    </lineage>
</organism>
<dbReference type="CDD" id="cd07341">
    <property type="entry name" value="M56_BlaR1_MecR1_like"/>
    <property type="match status" value="1"/>
</dbReference>
<feature type="transmembrane region" description="Helical" evidence="1">
    <location>
        <begin position="36"/>
        <end position="54"/>
    </location>
</feature>
<dbReference type="Pfam" id="PF05569">
    <property type="entry name" value="Peptidase_M56"/>
    <property type="match status" value="1"/>
</dbReference>
<comment type="caution">
    <text evidence="3">The sequence shown here is derived from an EMBL/GenBank/DDBJ whole genome shotgun (WGS) entry which is preliminary data.</text>
</comment>
<dbReference type="Proteomes" id="UP001142057">
    <property type="component" value="Unassembled WGS sequence"/>
</dbReference>
<feature type="transmembrane region" description="Helical" evidence="1">
    <location>
        <begin position="6"/>
        <end position="24"/>
    </location>
</feature>
<keyword evidence="4" id="KW-1185">Reference proteome</keyword>
<keyword evidence="1" id="KW-0472">Membrane</keyword>
<feature type="transmembrane region" description="Helical" evidence="1">
    <location>
        <begin position="86"/>
        <end position="111"/>
    </location>
</feature>
<dbReference type="EMBL" id="JANZQH010000001">
    <property type="protein sequence ID" value="MCT2406497.1"/>
    <property type="molecule type" value="Genomic_DNA"/>
</dbReference>
<sequence length="674" mass="76520">METLLLYFGKVIISSGVMFLYYQLSLKDKTFHHYNRFYLLGAMVISLLLPLIRVDDFTIEVNSDLYMLLDKIQNFNTEKNIDNGHIYFRIIFSALGLVSLYFLGKLIVGIFKIQRLKKQFQKESFDGINFYRTDLTEAPFSYFKNLFWKNTITLNSDVGEQILKHEMVHIEQKHSFDKIFIEIITSVFWFNPFFHIIKKEISLIHEYLADKKAVKQSDTKAFAQMLLASHFSGTQLPATSPFLSSNLKKRLKMLQKPQTKFGYARRIFALPVLFSVAFAYMVNAKNNEIKETNIAIEEAVSQIKKDTVRPEKIEQKEAIEPKFFKNSSSEKKITDLGKKIEEKSKVLKTLKPDSKEFQRNLEEIGDLSEELGKVTNSDDFKMAFAFSTSEAKRVNDFFKSDEWKNKTKALEDLGVEMPDLSNLNIDFPEGPPAPPTPPNAHGVRVFRFNDGVYQNWSPETEKETRKAMKEGKAARKKAEKARAEAMKLGEKARIMGEEARIAGEKARIEGMKAGQIGRFQGEAARVAGEKARIEAMKAGEIGRMAGEQARVAGEKARIAGEKIRLEVVKKFSEGTKGNVYFYRSTNTDKSGSLNRTMELEADYIKKDANGIIAMNGVKKFKLNSSDNTKIFINGKEVSKGELDALNPENIGSVTINKEGGANIGQGEIRIQTKK</sequence>
<evidence type="ECO:0000313" key="4">
    <source>
        <dbReference type="Proteomes" id="UP001142057"/>
    </source>
</evidence>
<dbReference type="PANTHER" id="PTHR34978">
    <property type="entry name" value="POSSIBLE SENSOR-TRANSDUCER PROTEIN BLAR"/>
    <property type="match status" value="1"/>
</dbReference>
<dbReference type="InterPro" id="IPR008756">
    <property type="entry name" value="Peptidase_M56"/>
</dbReference>
<keyword evidence="1" id="KW-0812">Transmembrane</keyword>
<protein>
    <recommendedName>
        <fullName evidence="2">Peptidase M56 domain-containing protein</fullName>
    </recommendedName>
</protein>
<dbReference type="InterPro" id="IPR052173">
    <property type="entry name" value="Beta-lactam_resp_regulator"/>
</dbReference>
<accession>A0ABT2ICZ3</accession>
<evidence type="ECO:0000256" key="1">
    <source>
        <dbReference type="SAM" id="Phobius"/>
    </source>
</evidence>
<proteinExistence type="predicted"/>
<reference evidence="3" key="1">
    <citation type="submission" date="2022-08" db="EMBL/GenBank/DDBJ databases">
        <title>Chryseobacterium antibioticum,isolated from the rhizosphere soil of Pyrola in Tibet.</title>
        <authorList>
            <person name="Kan Y."/>
        </authorList>
    </citation>
    <scope>NUCLEOTIDE SEQUENCE</scope>
    <source>
        <strain evidence="3">Pc2-12</strain>
    </source>
</reference>
<feature type="transmembrane region" description="Helical" evidence="1">
    <location>
        <begin position="263"/>
        <end position="282"/>
    </location>
</feature>
<dbReference type="PANTHER" id="PTHR34978:SF3">
    <property type="entry name" value="SLR0241 PROTEIN"/>
    <property type="match status" value="1"/>
</dbReference>
<name>A0ABT2ICZ3_9FLAO</name>
<evidence type="ECO:0000313" key="3">
    <source>
        <dbReference type="EMBL" id="MCT2406497.1"/>
    </source>
</evidence>
<keyword evidence="1" id="KW-1133">Transmembrane helix</keyword>
<feature type="domain" description="Peptidase M56" evidence="2">
    <location>
        <begin position="157"/>
        <end position="254"/>
    </location>
</feature>
<dbReference type="RefSeq" id="WP_259827285.1">
    <property type="nucleotide sequence ID" value="NZ_JANZQH010000001.1"/>
</dbReference>
<evidence type="ECO:0000259" key="2">
    <source>
        <dbReference type="Pfam" id="PF05569"/>
    </source>
</evidence>
<gene>
    <name evidence="3" type="ORF">NZD88_02880</name>
</gene>